<reference evidence="7" key="1">
    <citation type="submission" date="2022-08" db="UniProtKB">
        <authorList>
            <consortium name="EnsemblMetazoa"/>
        </authorList>
    </citation>
    <scope>IDENTIFICATION</scope>
    <source>
        <strain evidence="7">05x7-T-G4-1.051#20</strain>
    </source>
</reference>
<dbReference type="Pfam" id="PF00386">
    <property type="entry name" value="C1q"/>
    <property type="match status" value="1"/>
</dbReference>
<dbReference type="EnsemblMetazoa" id="G6536.2">
    <property type="protein sequence ID" value="G6536.2:cds"/>
    <property type="gene ID" value="G6536"/>
</dbReference>
<feature type="signal peptide" evidence="5">
    <location>
        <begin position="1"/>
        <end position="20"/>
    </location>
</feature>
<evidence type="ECO:0000313" key="7">
    <source>
        <dbReference type="EnsemblMetazoa" id="G6536.1:cds"/>
    </source>
</evidence>
<evidence type="ECO:0000256" key="5">
    <source>
        <dbReference type="SAM" id="SignalP"/>
    </source>
</evidence>
<protein>
    <recommendedName>
        <fullName evidence="6">C1q domain-containing protein</fullName>
    </recommendedName>
</protein>
<dbReference type="SMART" id="SM00110">
    <property type="entry name" value="C1Q"/>
    <property type="match status" value="1"/>
</dbReference>
<accession>A0A8W8NMX1</accession>
<keyword evidence="3" id="KW-0176">Collagen</keyword>
<evidence type="ECO:0000259" key="6">
    <source>
        <dbReference type="PROSITE" id="PS50871"/>
    </source>
</evidence>
<evidence type="ECO:0000256" key="1">
    <source>
        <dbReference type="ARBA" id="ARBA00004613"/>
    </source>
</evidence>
<dbReference type="EnsemblMetazoa" id="G6536.1">
    <property type="protein sequence ID" value="G6536.1:cds"/>
    <property type="gene ID" value="G6536"/>
</dbReference>
<dbReference type="AlphaFoldDB" id="A0A8W8NMX1"/>
<dbReference type="Gene3D" id="2.60.120.40">
    <property type="match status" value="1"/>
</dbReference>
<keyword evidence="8" id="KW-1185">Reference proteome</keyword>
<name>A0A8W8NMX1_MAGGI</name>
<dbReference type="SUPFAM" id="SSF49842">
    <property type="entry name" value="TNF-like"/>
    <property type="match status" value="1"/>
</dbReference>
<dbReference type="GeneID" id="105337602"/>
<dbReference type="OMA" id="GYEMLKF"/>
<keyword evidence="2" id="KW-0964">Secreted</keyword>
<comment type="subcellular location">
    <subcellularLocation>
        <location evidence="1">Secreted</location>
    </subcellularLocation>
</comment>
<dbReference type="KEGG" id="crg:105337602"/>
<dbReference type="GO" id="GO:0005576">
    <property type="term" value="C:extracellular region"/>
    <property type="evidence" value="ECO:0007669"/>
    <property type="project" value="UniProtKB-SubCell"/>
</dbReference>
<evidence type="ECO:0000256" key="2">
    <source>
        <dbReference type="ARBA" id="ARBA00022525"/>
    </source>
</evidence>
<evidence type="ECO:0000256" key="4">
    <source>
        <dbReference type="SAM" id="MobiDB-lite"/>
    </source>
</evidence>
<dbReference type="InterPro" id="IPR001073">
    <property type="entry name" value="C1q_dom"/>
</dbReference>
<organism evidence="7 8">
    <name type="scientific">Magallana gigas</name>
    <name type="common">Pacific oyster</name>
    <name type="synonym">Crassostrea gigas</name>
    <dbReference type="NCBI Taxonomy" id="29159"/>
    <lineage>
        <taxon>Eukaryota</taxon>
        <taxon>Metazoa</taxon>
        <taxon>Spiralia</taxon>
        <taxon>Lophotrochozoa</taxon>
        <taxon>Mollusca</taxon>
        <taxon>Bivalvia</taxon>
        <taxon>Autobranchia</taxon>
        <taxon>Pteriomorphia</taxon>
        <taxon>Ostreida</taxon>
        <taxon>Ostreoidea</taxon>
        <taxon>Ostreidae</taxon>
        <taxon>Magallana</taxon>
    </lineage>
</organism>
<dbReference type="InterPro" id="IPR050392">
    <property type="entry name" value="Collagen/C1q_domain"/>
</dbReference>
<dbReference type="RefSeq" id="XP_019926722.1">
    <property type="nucleotide sequence ID" value="XM_020071163.3"/>
</dbReference>
<feature type="compositionally biased region" description="Basic and acidic residues" evidence="4">
    <location>
        <begin position="68"/>
        <end position="79"/>
    </location>
</feature>
<dbReference type="PROSITE" id="PS50871">
    <property type="entry name" value="C1Q"/>
    <property type="match status" value="1"/>
</dbReference>
<feature type="chain" id="PRO_5042432148" description="C1q domain-containing protein" evidence="5">
    <location>
        <begin position="21"/>
        <end position="258"/>
    </location>
</feature>
<sequence length="258" mass="28259">MKFEVLLALFGLVCVSFTDGKNKGGGLKSRLRNQGTCRLEVTCDDGISLPLKLPLRGPRGPPGTPGPKGDRGEKGDRGDPGVPGDSGNSTSVSRSRAQRVAFFVGLNSNINGVQNDEDVKFENVITNVGDCYNPETGRFRVPVDGVYQFNIAVAAQGRRKAAVDLVTSLPSPFSRNSTLYPEQSEQTTQKMNLIEVPREQMIIRVWAESIPLWSTATNTAILSLRQGQEVWLRILQRASYLHGYMYSSFSGTILFSDD</sequence>
<evidence type="ECO:0000313" key="8">
    <source>
        <dbReference type="Proteomes" id="UP000005408"/>
    </source>
</evidence>
<dbReference type="RefSeq" id="XP_019926721.1">
    <property type="nucleotide sequence ID" value="XM_020071162.3"/>
</dbReference>
<dbReference type="PANTHER" id="PTHR15427">
    <property type="entry name" value="EMILIN ELASTIN MICROFIBRIL INTERFACE-LOCATED PROTEIN ELASTIN MICROFIBRIL INTERFACER"/>
    <property type="match status" value="1"/>
</dbReference>
<dbReference type="InterPro" id="IPR008983">
    <property type="entry name" value="Tumour_necrosis_fac-like_dom"/>
</dbReference>
<dbReference type="OrthoDB" id="10071402at2759"/>
<dbReference type="Proteomes" id="UP000005408">
    <property type="component" value="Unassembled WGS sequence"/>
</dbReference>
<proteinExistence type="predicted"/>
<dbReference type="PANTHER" id="PTHR15427:SF52">
    <property type="entry name" value="C1Q DOMAIN-CONTAINING PROTEIN"/>
    <property type="match status" value="1"/>
</dbReference>
<feature type="domain" description="C1q" evidence="6">
    <location>
        <begin position="95"/>
        <end position="258"/>
    </location>
</feature>
<feature type="region of interest" description="Disordered" evidence="4">
    <location>
        <begin position="51"/>
        <end position="94"/>
    </location>
</feature>
<dbReference type="Gene3D" id="1.20.5.320">
    <property type="entry name" value="6-Phosphogluconate Dehydrogenase, domain 3"/>
    <property type="match status" value="1"/>
</dbReference>
<keyword evidence="5" id="KW-0732">Signal</keyword>
<evidence type="ECO:0000256" key="3">
    <source>
        <dbReference type="ARBA" id="ARBA00023119"/>
    </source>
</evidence>